<reference evidence="2" key="1">
    <citation type="journal article" date="2019" name="Int. J. Syst. Evol. Microbiol.">
        <title>The Global Catalogue of Microorganisms (GCM) 10K type strain sequencing project: providing services to taxonomists for standard genome sequencing and annotation.</title>
        <authorList>
            <consortium name="The Broad Institute Genomics Platform"/>
            <consortium name="The Broad Institute Genome Sequencing Center for Infectious Disease"/>
            <person name="Wu L."/>
            <person name="Ma J."/>
        </authorList>
    </citation>
    <scope>NUCLEOTIDE SEQUENCE [LARGE SCALE GENOMIC DNA]</scope>
    <source>
        <strain evidence="2">CGMCC 4.7638</strain>
    </source>
</reference>
<organism evidence="1 2">
    <name type="scientific">Amycolatopsis albidoflavus</name>
    <dbReference type="NCBI Taxonomy" id="102226"/>
    <lineage>
        <taxon>Bacteria</taxon>
        <taxon>Bacillati</taxon>
        <taxon>Actinomycetota</taxon>
        <taxon>Actinomycetes</taxon>
        <taxon>Pseudonocardiales</taxon>
        <taxon>Pseudonocardiaceae</taxon>
        <taxon>Amycolatopsis</taxon>
    </lineage>
</organism>
<keyword evidence="2" id="KW-1185">Reference proteome</keyword>
<proteinExistence type="predicted"/>
<protein>
    <submittedName>
        <fullName evidence="1">Uncharacterized protein</fullName>
    </submittedName>
</protein>
<accession>A0ABW5I5R8</accession>
<evidence type="ECO:0000313" key="1">
    <source>
        <dbReference type="EMBL" id="MFD2484172.1"/>
    </source>
</evidence>
<dbReference type="EMBL" id="JBHUKQ010000014">
    <property type="protein sequence ID" value="MFD2484172.1"/>
    <property type="molecule type" value="Genomic_DNA"/>
</dbReference>
<comment type="caution">
    <text evidence="1">The sequence shown here is derived from an EMBL/GenBank/DDBJ whole genome shotgun (WGS) entry which is preliminary data.</text>
</comment>
<evidence type="ECO:0000313" key="2">
    <source>
        <dbReference type="Proteomes" id="UP001597542"/>
    </source>
</evidence>
<gene>
    <name evidence="1" type="ORF">ACFSUT_28105</name>
</gene>
<dbReference type="RefSeq" id="WP_344283144.1">
    <property type="nucleotide sequence ID" value="NZ_BAAAHV010000022.1"/>
</dbReference>
<dbReference type="Proteomes" id="UP001597542">
    <property type="component" value="Unassembled WGS sequence"/>
</dbReference>
<name>A0ABW5I5R8_9PSEU</name>
<sequence>MNETTDVDRLTAVAFHISRHDLPATSSVDIMFKTSVTLWTHEGVGLSPFLQWIDSLGDTVEITGCIYGGGYQMRATGVLANGAPVEVRIVLRGTEFTELVKETGYVKEASFTRTQLAKLADPELLDDREPVAP</sequence>